<name>A0A644V2G1_9ZZZZ</name>
<keyword evidence="1" id="KW-0129">CBS domain</keyword>
<organism evidence="3">
    <name type="scientific">bioreactor metagenome</name>
    <dbReference type="NCBI Taxonomy" id="1076179"/>
    <lineage>
        <taxon>unclassified sequences</taxon>
        <taxon>metagenomes</taxon>
        <taxon>ecological metagenomes</taxon>
    </lineage>
</organism>
<dbReference type="SMART" id="SM00116">
    <property type="entry name" value="CBS"/>
    <property type="match status" value="2"/>
</dbReference>
<dbReference type="Pfam" id="PF00571">
    <property type="entry name" value="CBS"/>
    <property type="match status" value="2"/>
</dbReference>
<reference evidence="3" key="1">
    <citation type="submission" date="2019-08" db="EMBL/GenBank/DDBJ databases">
        <authorList>
            <person name="Kucharzyk K."/>
            <person name="Murdoch R.W."/>
            <person name="Higgins S."/>
            <person name="Loffler F."/>
        </authorList>
    </citation>
    <scope>NUCLEOTIDE SEQUENCE</scope>
</reference>
<dbReference type="Gene3D" id="3.10.580.10">
    <property type="entry name" value="CBS-domain"/>
    <property type="match status" value="1"/>
</dbReference>
<dbReference type="EMBL" id="VSSQ01000207">
    <property type="protein sequence ID" value="MPL85526.1"/>
    <property type="molecule type" value="Genomic_DNA"/>
</dbReference>
<dbReference type="PROSITE" id="PS51371">
    <property type="entry name" value="CBS"/>
    <property type="match status" value="2"/>
</dbReference>
<comment type="caution">
    <text evidence="3">The sequence shown here is derived from an EMBL/GenBank/DDBJ whole genome shotgun (WGS) entry which is preliminary data.</text>
</comment>
<dbReference type="Pfam" id="PF01837">
    <property type="entry name" value="HcyBio"/>
    <property type="match status" value="1"/>
</dbReference>
<dbReference type="EC" id="1.1.1.205" evidence="3"/>
<dbReference type="SUPFAM" id="SSF54631">
    <property type="entry name" value="CBS-domain pair"/>
    <property type="match status" value="1"/>
</dbReference>
<evidence type="ECO:0000256" key="1">
    <source>
        <dbReference type="ARBA" id="ARBA00023122"/>
    </source>
</evidence>
<feature type="domain" description="CBS" evidence="2">
    <location>
        <begin position="446"/>
        <end position="502"/>
    </location>
</feature>
<proteinExistence type="predicted"/>
<keyword evidence="3" id="KW-0560">Oxidoreductase</keyword>
<dbReference type="GO" id="GO:0003938">
    <property type="term" value="F:IMP dehydrogenase activity"/>
    <property type="evidence" value="ECO:0007669"/>
    <property type="project" value="UniProtKB-EC"/>
</dbReference>
<feature type="domain" description="CBS" evidence="2">
    <location>
        <begin position="383"/>
        <end position="440"/>
    </location>
</feature>
<evidence type="ECO:0000259" key="2">
    <source>
        <dbReference type="PROSITE" id="PS51371"/>
    </source>
</evidence>
<evidence type="ECO:0000313" key="3">
    <source>
        <dbReference type="EMBL" id="MPL85526.1"/>
    </source>
</evidence>
<protein>
    <submittedName>
        <fullName evidence="3">Inosine-5'-monophosphate dehydrogenase</fullName>
        <ecNumber evidence="3">1.1.1.205</ecNumber>
    </submittedName>
</protein>
<dbReference type="PANTHER" id="PTHR43080:SF2">
    <property type="entry name" value="CBS DOMAIN-CONTAINING PROTEIN"/>
    <property type="match status" value="1"/>
</dbReference>
<sequence>MYKSIDEINERIRDGSVRVVSAEEMPDIVDELGVTGALREVDVVTTGTFGAMCSSGAFLNFGHPEIPIRMEKMWLNNVEAYAGIAAVDCYLGATQESTTRNAEYGGAHVIQDLIAGKSVELHARAKGTDCYPRTSITNEFTLQELNQAIMVNPRNAYQSYNAAVNMSDRAIKTYMGYLLPSHRNITYSGAGCLSPLPNDPTFSVIGSGTPIFIGGANGVVVGEGTQSSPGSGFGTLMTAGNMKDMSPDFIRAATMTGYGVTMYVGIGVPIPLLNEEIVKHTAVRDEDLKTSIVDYGTPFRDRPVIREVTYAELKSGSVEIDGEEVRCSPLSSYKKAREVAAELKTRIEKGSFTMAQASRPIDAEKRNKPMAEKGYVCHVNEMMVSKFVTITGDESVKEAAKRLLKGETNHLPVIDTENRLIGILTTYDVSKAFANDEQDMTVSEIMTKNVITIGPDAPVDFAARTLQQHNIGALVVIDATRHILGMLNSYDLGDLVGGRGRR</sequence>
<dbReference type="InterPro" id="IPR002708">
    <property type="entry name" value="HcyBio"/>
</dbReference>
<dbReference type="InterPro" id="IPR046342">
    <property type="entry name" value="CBS_dom_sf"/>
</dbReference>
<dbReference type="InterPro" id="IPR051257">
    <property type="entry name" value="Diverse_CBS-Domain"/>
</dbReference>
<dbReference type="AlphaFoldDB" id="A0A644V2G1"/>
<gene>
    <name evidence="3" type="primary">guaB_31</name>
    <name evidence="3" type="ORF">SDC9_31495</name>
</gene>
<dbReference type="PANTHER" id="PTHR43080">
    <property type="entry name" value="CBS DOMAIN-CONTAINING PROTEIN CBSX3, MITOCHONDRIAL"/>
    <property type="match status" value="1"/>
</dbReference>
<dbReference type="InterPro" id="IPR000644">
    <property type="entry name" value="CBS_dom"/>
</dbReference>
<accession>A0A644V2G1</accession>